<organism evidence="4 5">
    <name type="scientific">Rubripirellula reticaptiva</name>
    <dbReference type="NCBI Taxonomy" id="2528013"/>
    <lineage>
        <taxon>Bacteria</taxon>
        <taxon>Pseudomonadati</taxon>
        <taxon>Planctomycetota</taxon>
        <taxon>Planctomycetia</taxon>
        <taxon>Pirellulales</taxon>
        <taxon>Pirellulaceae</taxon>
        <taxon>Rubripirellula</taxon>
    </lineage>
</organism>
<dbReference type="InterPro" id="IPR015421">
    <property type="entry name" value="PyrdxlP-dep_Trfase_major"/>
</dbReference>
<name>A0A5C6EGV5_9BACT</name>
<protein>
    <submittedName>
        <fullName evidence="4">UDP-4-amino-4-deoxy-L-arabinose--oxoglutarate aminotransferase</fullName>
        <ecNumber evidence="4">2.6.1.87</ecNumber>
    </submittedName>
</protein>
<sequence length="360" mass="38428">MLDLPAWPPLWPSISAAAFDCVNSGDWGRYDSAAVTQLQSRLTQMTGSATARTCCSGSAAVELALRAAGVGPGDEVITAAFDYPGNVRAIELIGGKPVLADVASGTPCLDLTSVEAAASPLVKAVVASHLFGVPADVVELKRICEDRGWFLIEDACQVAGMQIGAMQIEGRAAGSIGHFGTWSTGGSKLITCGSGGVIFASDDRSAARLNPILDRPSDAFAMPPLAAAMVLPQLDRLDEMNGRRSETAVFIRDHVLPEQTNWTWESGDRDKSAFYKVAFTVESTERRETIIAKAGQVGLPIGVGFRSLAGTSTRRCRKPVPLDRSQMLGERLMVLDHRALMIPPDRWDELASAFAKLVKK</sequence>
<keyword evidence="4" id="KW-0032">Aminotransferase</keyword>
<dbReference type="AlphaFoldDB" id="A0A5C6EGV5"/>
<dbReference type="InterPro" id="IPR000653">
    <property type="entry name" value="DegT/StrS_aminotransferase"/>
</dbReference>
<dbReference type="PANTHER" id="PTHR30244">
    <property type="entry name" value="TRANSAMINASE"/>
    <property type="match status" value="1"/>
</dbReference>
<dbReference type="PANTHER" id="PTHR30244:SF36">
    <property type="entry name" value="3-OXO-GLUCOSE-6-PHOSPHATE:GLUTAMATE AMINOTRANSFERASE"/>
    <property type="match status" value="1"/>
</dbReference>
<keyword evidence="1 3" id="KW-0663">Pyridoxal phosphate</keyword>
<proteinExistence type="inferred from homology"/>
<keyword evidence="5" id="KW-1185">Reference proteome</keyword>
<dbReference type="GO" id="GO:0030170">
    <property type="term" value="F:pyridoxal phosphate binding"/>
    <property type="evidence" value="ECO:0007669"/>
    <property type="project" value="TreeGrafter"/>
</dbReference>
<gene>
    <name evidence="4" type="primary">arnB</name>
    <name evidence="4" type="ORF">Poly59_46110</name>
</gene>
<evidence type="ECO:0000256" key="1">
    <source>
        <dbReference type="ARBA" id="ARBA00022898"/>
    </source>
</evidence>
<reference evidence="4 5" key="1">
    <citation type="submission" date="2019-02" db="EMBL/GenBank/DDBJ databases">
        <title>Deep-cultivation of Planctomycetes and their phenomic and genomic characterization uncovers novel biology.</title>
        <authorList>
            <person name="Wiegand S."/>
            <person name="Jogler M."/>
            <person name="Boedeker C."/>
            <person name="Pinto D."/>
            <person name="Vollmers J."/>
            <person name="Rivas-Marin E."/>
            <person name="Kohn T."/>
            <person name="Peeters S.H."/>
            <person name="Heuer A."/>
            <person name="Rast P."/>
            <person name="Oberbeckmann S."/>
            <person name="Bunk B."/>
            <person name="Jeske O."/>
            <person name="Meyerdierks A."/>
            <person name="Storesund J.E."/>
            <person name="Kallscheuer N."/>
            <person name="Luecker S."/>
            <person name="Lage O.M."/>
            <person name="Pohl T."/>
            <person name="Merkel B.J."/>
            <person name="Hornburger P."/>
            <person name="Mueller R.-W."/>
            <person name="Bruemmer F."/>
            <person name="Labrenz M."/>
            <person name="Spormann A.M."/>
            <person name="Op Den Camp H."/>
            <person name="Overmann J."/>
            <person name="Amann R."/>
            <person name="Jetten M.S.M."/>
            <person name="Mascher T."/>
            <person name="Medema M.H."/>
            <person name="Devos D.P."/>
            <person name="Kaster A.-K."/>
            <person name="Ovreas L."/>
            <person name="Rohde M."/>
            <person name="Galperin M.Y."/>
            <person name="Jogler C."/>
        </authorList>
    </citation>
    <scope>NUCLEOTIDE SEQUENCE [LARGE SCALE GENOMIC DNA]</scope>
    <source>
        <strain evidence="4 5">Poly59</strain>
    </source>
</reference>
<dbReference type="GO" id="GO:0099620">
    <property type="term" value="F:UDP-4-amino-4-deoxy-L-arabinose aminotransferase"/>
    <property type="evidence" value="ECO:0007669"/>
    <property type="project" value="UniProtKB-EC"/>
</dbReference>
<dbReference type="Pfam" id="PF01041">
    <property type="entry name" value="DegT_DnrJ_EryC1"/>
    <property type="match status" value="1"/>
</dbReference>
<keyword evidence="4" id="KW-0808">Transferase</keyword>
<comment type="caution">
    <text evidence="4">The sequence shown here is derived from an EMBL/GenBank/DDBJ whole genome shotgun (WGS) entry which is preliminary data.</text>
</comment>
<dbReference type="EC" id="2.6.1.87" evidence="4"/>
<dbReference type="GO" id="GO:0000271">
    <property type="term" value="P:polysaccharide biosynthetic process"/>
    <property type="evidence" value="ECO:0007669"/>
    <property type="project" value="TreeGrafter"/>
</dbReference>
<evidence type="ECO:0000313" key="5">
    <source>
        <dbReference type="Proteomes" id="UP000317977"/>
    </source>
</evidence>
<evidence type="ECO:0000313" key="4">
    <source>
        <dbReference type="EMBL" id="TWU47770.1"/>
    </source>
</evidence>
<dbReference type="SUPFAM" id="SSF53383">
    <property type="entry name" value="PLP-dependent transferases"/>
    <property type="match status" value="1"/>
</dbReference>
<evidence type="ECO:0000256" key="2">
    <source>
        <dbReference type="ARBA" id="ARBA00037999"/>
    </source>
</evidence>
<accession>A0A5C6EGV5</accession>
<dbReference type="InterPro" id="IPR015422">
    <property type="entry name" value="PyrdxlP-dep_Trfase_small"/>
</dbReference>
<dbReference type="Gene3D" id="3.40.640.10">
    <property type="entry name" value="Type I PLP-dependent aspartate aminotransferase-like (Major domain)"/>
    <property type="match status" value="1"/>
</dbReference>
<dbReference type="EMBL" id="SJPX01000005">
    <property type="protein sequence ID" value="TWU47770.1"/>
    <property type="molecule type" value="Genomic_DNA"/>
</dbReference>
<dbReference type="OrthoDB" id="257609at2"/>
<evidence type="ECO:0000256" key="3">
    <source>
        <dbReference type="RuleBase" id="RU004508"/>
    </source>
</evidence>
<dbReference type="RefSeq" id="WP_146536236.1">
    <property type="nucleotide sequence ID" value="NZ_SJPX01000005.1"/>
</dbReference>
<dbReference type="Gene3D" id="3.90.1150.10">
    <property type="entry name" value="Aspartate Aminotransferase, domain 1"/>
    <property type="match status" value="1"/>
</dbReference>
<dbReference type="InterPro" id="IPR015424">
    <property type="entry name" value="PyrdxlP-dep_Trfase"/>
</dbReference>
<dbReference type="Proteomes" id="UP000317977">
    <property type="component" value="Unassembled WGS sequence"/>
</dbReference>
<comment type="similarity">
    <text evidence="2 3">Belongs to the DegT/DnrJ/EryC1 family.</text>
</comment>